<dbReference type="AlphaFoldDB" id="G3MGR9"/>
<feature type="non-terminal residue" evidence="2">
    <location>
        <position position="1"/>
    </location>
</feature>
<sequence length="426" mass="46953">DQRDGSPPKCEEVSLGTTAYETSLIGPTTSSRSFCDMRRALLRALCAPRDAVAGQWLTSRAFASAGFWASTKTTDWNRAVSNAEKIVGYPTSYFSLRCLLNDETSNIAFHVRKLIGTNHPVLKTAKRLIYNGRTNIQTRGLIVLLLSKAAGHPSSRQDCLEEERVAGITQRQRSLAEITEMIHTAHLIHRGVLNLSNDLFPDATTLKDLQFGNKISVLTGDYLIANASKSLTDLKNCKVVDLVATAIGDFMQSEFLGDHDQQGSPIPSPGMGIAQWEEKNYLSTGSLMSNSCQATLELASHDQAFQELGFEFGKSIGLAWQVHSDLQPFVDTYRHPPGMPFVLTSAPVVLHLESYPSLLEEIRSHRDNVEKLDYLKVHNTIVNGDGIEKTKALLESYTSRALAVLNQIPPSEATTALRNIVQALRE</sequence>
<evidence type="ECO:0000256" key="1">
    <source>
        <dbReference type="RuleBase" id="RU004466"/>
    </source>
</evidence>
<dbReference type="GO" id="GO:0006744">
    <property type="term" value="P:ubiquinone biosynthetic process"/>
    <property type="evidence" value="ECO:0007669"/>
    <property type="project" value="TreeGrafter"/>
</dbReference>
<name>G3MGR9_AMBMU</name>
<dbReference type="GO" id="GO:1990234">
    <property type="term" value="C:transferase complex"/>
    <property type="evidence" value="ECO:0007669"/>
    <property type="project" value="TreeGrafter"/>
</dbReference>
<dbReference type="InterPro" id="IPR000092">
    <property type="entry name" value="Polyprenyl_synt"/>
</dbReference>
<dbReference type="SUPFAM" id="SSF48576">
    <property type="entry name" value="Terpenoid synthases"/>
    <property type="match status" value="1"/>
</dbReference>
<reference evidence="2" key="1">
    <citation type="journal article" date="2011" name="PLoS ONE">
        <title>A deep insight into the sialotranscriptome of the gulf coast tick, Amblyomma maculatum.</title>
        <authorList>
            <person name="Karim S."/>
            <person name="Singh P."/>
            <person name="Ribeiro J.M."/>
        </authorList>
    </citation>
    <scope>NUCLEOTIDE SEQUENCE</scope>
    <source>
        <tissue evidence="2">Salivary gland</tissue>
    </source>
</reference>
<evidence type="ECO:0008006" key="3">
    <source>
        <dbReference type="Google" id="ProtNLM"/>
    </source>
</evidence>
<dbReference type="GO" id="GO:0005739">
    <property type="term" value="C:mitochondrion"/>
    <property type="evidence" value="ECO:0007669"/>
    <property type="project" value="TreeGrafter"/>
</dbReference>
<organism evidence="2">
    <name type="scientific">Amblyomma maculatum</name>
    <name type="common">Gulf Coast tick</name>
    <dbReference type="NCBI Taxonomy" id="34609"/>
    <lineage>
        <taxon>Eukaryota</taxon>
        <taxon>Metazoa</taxon>
        <taxon>Ecdysozoa</taxon>
        <taxon>Arthropoda</taxon>
        <taxon>Chelicerata</taxon>
        <taxon>Arachnida</taxon>
        <taxon>Acari</taxon>
        <taxon>Parasitiformes</taxon>
        <taxon>Ixodida</taxon>
        <taxon>Ixodoidea</taxon>
        <taxon>Ixodidae</taxon>
        <taxon>Amblyomminae</taxon>
        <taxon>Amblyomma</taxon>
    </lineage>
</organism>
<dbReference type="EMBL" id="JO841070">
    <property type="protein sequence ID" value="AEO32687.1"/>
    <property type="molecule type" value="mRNA"/>
</dbReference>
<dbReference type="InterPro" id="IPR008949">
    <property type="entry name" value="Isoprenoid_synthase_dom_sf"/>
</dbReference>
<dbReference type="Pfam" id="PF00348">
    <property type="entry name" value="polyprenyl_synt"/>
    <property type="match status" value="1"/>
</dbReference>
<keyword evidence="1" id="KW-0808">Transferase</keyword>
<dbReference type="GO" id="GO:0042811">
    <property type="term" value="P:pheromone biosynthetic process"/>
    <property type="evidence" value="ECO:0007669"/>
    <property type="project" value="UniProtKB-ARBA"/>
</dbReference>
<protein>
    <recommendedName>
        <fullName evidence="3">Geranylgeranyl pyrophosphate synthase/polyprenyl synthetase</fullName>
    </recommendedName>
</protein>
<accession>G3MGR9</accession>
<dbReference type="GO" id="GO:0008299">
    <property type="term" value="P:isoprenoid biosynthetic process"/>
    <property type="evidence" value="ECO:0007669"/>
    <property type="project" value="InterPro"/>
</dbReference>
<comment type="similarity">
    <text evidence="1">Belongs to the FPP/GGPP synthase family.</text>
</comment>
<dbReference type="Gene3D" id="1.10.600.10">
    <property type="entry name" value="Farnesyl Diphosphate Synthase"/>
    <property type="match status" value="1"/>
</dbReference>
<dbReference type="PANTHER" id="PTHR12001">
    <property type="entry name" value="GERANYLGERANYL PYROPHOSPHATE SYNTHASE"/>
    <property type="match status" value="1"/>
</dbReference>
<evidence type="ECO:0000313" key="2">
    <source>
        <dbReference type="EMBL" id="AEO32687.1"/>
    </source>
</evidence>
<proteinExistence type="evidence at transcript level"/>
<dbReference type="GO" id="GO:0004659">
    <property type="term" value="F:prenyltransferase activity"/>
    <property type="evidence" value="ECO:0007669"/>
    <property type="project" value="InterPro"/>
</dbReference>
<dbReference type="PANTHER" id="PTHR12001:SF55">
    <property type="entry name" value="ALL TRANS-POLYPRENYL-DIPHOSPHATE SYNTHASE PDSS2"/>
    <property type="match status" value="1"/>
</dbReference>